<reference evidence="8 9" key="1">
    <citation type="submission" date="2022-05" db="EMBL/GenBank/DDBJ databases">
        <title>A multi-omics perspective on studying reproductive biology in Daphnia sinensis.</title>
        <authorList>
            <person name="Jia J."/>
        </authorList>
    </citation>
    <scope>NUCLEOTIDE SEQUENCE [LARGE SCALE GENOMIC DNA]</scope>
    <source>
        <strain evidence="8 9">WSL</strain>
    </source>
</reference>
<dbReference type="GO" id="GO:0005102">
    <property type="term" value="F:signaling receptor binding"/>
    <property type="evidence" value="ECO:0007669"/>
    <property type="project" value="TreeGrafter"/>
</dbReference>
<evidence type="ECO:0000259" key="6">
    <source>
        <dbReference type="PROSITE" id="PS50026"/>
    </source>
</evidence>
<evidence type="ECO:0000256" key="4">
    <source>
        <dbReference type="SAM" id="MobiDB-lite"/>
    </source>
</evidence>
<dbReference type="PROSITE" id="PS00022">
    <property type="entry name" value="EGF_1"/>
    <property type="match status" value="2"/>
</dbReference>
<keyword evidence="2 3" id="KW-1015">Disulfide bond</keyword>
<keyword evidence="3" id="KW-0245">EGF-like domain</keyword>
<dbReference type="PROSITE" id="PS50940">
    <property type="entry name" value="CHIT_BIND_II"/>
    <property type="match status" value="2"/>
</dbReference>
<feature type="disulfide bond" evidence="3">
    <location>
        <begin position="329"/>
        <end position="338"/>
    </location>
</feature>
<dbReference type="InterPro" id="IPR000742">
    <property type="entry name" value="EGF"/>
</dbReference>
<feature type="domain" description="Chitin-binding type-2" evidence="7">
    <location>
        <begin position="108"/>
        <end position="172"/>
    </location>
</feature>
<feature type="domain" description="EGF-like" evidence="6">
    <location>
        <begin position="308"/>
        <end position="339"/>
    </location>
</feature>
<proteinExistence type="predicted"/>
<feature type="domain" description="Chitin-binding type-2" evidence="7">
    <location>
        <begin position="468"/>
        <end position="531"/>
    </location>
</feature>
<keyword evidence="9" id="KW-1185">Reference proteome</keyword>
<protein>
    <submittedName>
        <fullName evidence="8">Uncharacterized protein</fullName>
    </submittedName>
</protein>
<dbReference type="PANTHER" id="PTHR14949">
    <property type="entry name" value="EGF-LIKE-DOMAIN, MULTIPLE 7, 8"/>
    <property type="match status" value="1"/>
</dbReference>
<evidence type="ECO:0000313" key="9">
    <source>
        <dbReference type="Proteomes" id="UP000820818"/>
    </source>
</evidence>
<dbReference type="SMART" id="SM00494">
    <property type="entry name" value="ChtBD2"/>
    <property type="match status" value="2"/>
</dbReference>
<accession>A0AAD5PS83</accession>
<evidence type="ECO:0000256" key="5">
    <source>
        <dbReference type="SAM" id="SignalP"/>
    </source>
</evidence>
<evidence type="ECO:0000256" key="1">
    <source>
        <dbReference type="ARBA" id="ARBA00022729"/>
    </source>
</evidence>
<evidence type="ECO:0000256" key="2">
    <source>
        <dbReference type="ARBA" id="ARBA00023157"/>
    </source>
</evidence>
<sequence length="723" mass="79275">MQPCKCIVTLLSLSLALAIPKGIVDEQKAALEFQTDPSGLKGRKSVSPQLVERSLSAGQPSPVSAGLKSPSKAIPIRSNQEPSITLAPKIVSTSIHIEKEPTATIPVPGQCDPSRPHSPHPNNCYVFYHCVQRHNYVEKVEKTCNPPTMFNPDTMICDWPESVRKIRPECGVSISGTQPPLVSSINSTSAGLKTQPNPIKSASLMTKNATCVPPCQNLGFCKAPGECICPETFEGPQCQFVKTQRCLQKPPTPSNSRVLYNDKEYVSTCNKGFAFPDGSKEFKMVCDAGNWVQHHQPTGTIQKVPDCQPVCEPPCVNGGRCLPNNLCDCPQEFRGPQCNYPVKNCAPELMNFNGGYNCTIGSTFLRCSLKCGANGVFEYPPAAVYSCEYSKAKFTPEPIPQCIFASQQSQNLKAKPANQSQVLIEQGGGLKGNFQHSANHETEWYHPTTASPKIVSTLIHSEDKSQNPDRCDPARPHSPHPTNCYLFYHCVNGIKGVVYLEKTCQPPAMFNPNTMICDWPETVMRIRPCGVITAPKTTTGSCVDGWGDWVSVSTPADNAGDFELYEQMVPQDSICPTSSVREIEHQVRFRCHCEDETSLPLVKISEPLIAEKVTHVATTRKPAVAEKVVLVPTTPAIAKKNLECPKGYSWSRCAYICTRLCSSYAAEVKKQGRCQTSNDLSCTPGCVEDDDTMDRSCLWYDKYTCVPPTDCVAAPTQQIHQKG</sequence>
<feature type="chain" id="PRO_5042074503" evidence="5">
    <location>
        <begin position="19"/>
        <end position="723"/>
    </location>
</feature>
<gene>
    <name evidence="8" type="ORF">GHT06_017380</name>
</gene>
<dbReference type="PROSITE" id="PS50026">
    <property type="entry name" value="EGF_3"/>
    <property type="match status" value="2"/>
</dbReference>
<dbReference type="InterPro" id="IPR050969">
    <property type="entry name" value="Dev_Signal_Modulators"/>
</dbReference>
<dbReference type="SUPFAM" id="SSF57196">
    <property type="entry name" value="EGF/Laminin"/>
    <property type="match status" value="1"/>
</dbReference>
<evidence type="ECO:0000259" key="7">
    <source>
        <dbReference type="PROSITE" id="PS50940"/>
    </source>
</evidence>
<dbReference type="InterPro" id="IPR036508">
    <property type="entry name" value="Chitin-bd_dom_sf"/>
</dbReference>
<dbReference type="GO" id="GO:0009986">
    <property type="term" value="C:cell surface"/>
    <property type="evidence" value="ECO:0007669"/>
    <property type="project" value="TreeGrafter"/>
</dbReference>
<dbReference type="Pfam" id="PF01607">
    <property type="entry name" value="CBM_14"/>
    <property type="match status" value="2"/>
</dbReference>
<dbReference type="EMBL" id="WJBH02000006">
    <property type="protein sequence ID" value="KAI9557552.1"/>
    <property type="molecule type" value="Genomic_DNA"/>
</dbReference>
<feature type="disulfide bond" evidence="3">
    <location>
        <begin position="229"/>
        <end position="238"/>
    </location>
</feature>
<evidence type="ECO:0000256" key="3">
    <source>
        <dbReference type="PROSITE-ProRule" id="PRU00076"/>
    </source>
</evidence>
<comment type="caution">
    <text evidence="3">Lacks conserved residue(s) required for the propagation of feature annotation.</text>
</comment>
<feature type="signal peptide" evidence="5">
    <location>
        <begin position="1"/>
        <end position="18"/>
    </location>
</feature>
<organism evidence="8 9">
    <name type="scientific">Daphnia sinensis</name>
    <dbReference type="NCBI Taxonomy" id="1820382"/>
    <lineage>
        <taxon>Eukaryota</taxon>
        <taxon>Metazoa</taxon>
        <taxon>Ecdysozoa</taxon>
        <taxon>Arthropoda</taxon>
        <taxon>Crustacea</taxon>
        <taxon>Branchiopoda</taxon>
        <taxon>Diplostraca</taxon>
        <taxon>Cladocera</taxon>
        <taxon>Anomopoda</taxon>
        <taxon>Daphniidae</taxon>
        <taxon>Daphnia</taxon>
        <taxon>Daphnia similis group</taxon>
    </lineage>
</organism>
<feature type="region of interest" description="Disordered" evidence="4">
    <location>
        <begin position="37"/>
        <end position="79"/>
    </location>
</feature>
<feature type="domain" description="EGF-like" evidence="6">
    <location>
        <begin position="207"/>
        <end position="239"/>
    </location>
</feature>
<keyword evidence="1 5" id="KW-0732">Signal</keyword>
<dbReference type="Proteomes" id="UP000820818">
    <property type="component" value="Linkage Group LG6"/>
</dbReference>
<dbReference type="SUPFAM" id="SSF57625">
    <property type="entry name" value="Invertebrate chitin-binding proteins"/>
    <property type="match status" value="2"/>
</dbReference>
<dbReference type="AlphaFoldDB" id="A0AAD5PS83"/>
<dbReference type="InterPro" id="IPR002557">
    <property type="entry name" value="Chitin-bd_dom"/>
</dbReference>
<dbReference type="GO" id="GO:0008061">
    <property type="term" value="F:chitin binding"/>
    <property type="evidence" value="ECO:0007669"/>
    <property type="project" value="InterPro"/>
</dbReference>
<feature type="disulfide bond" evidence="3">
    <location>
        <begin position="311"/>
        <end position="321"/>
    </location>
</feature>
<evidence type="ECO:0000313" key="8">
    <source>
        <dbReference type="EMBL" id="KAI9557552.1"/>
    </source>
</evidence>
<dbReference type="Gene3D" id="2.10.25.10">
    <property type="entry name" value="Laminin"/>
    <property type="match status" value="2"/>
</dbReference>
<feature type="disulfide bond" evidence="3">
    <location>
        <begin position="211"/>
        <end position="221"/>
    </location>
</feature>
<dbReference type="Gene3D" id="2.170.140.10">
    <property type="entry name" value="Chitin binding domain"/>
    <property type="match status" value="2"/>
</dbReference>
<dbReference type="SMART" id="SM00181">
    <property type="entry name" value="EGF"/>
    <property type="match status" value="2"/>
</dbReference>
<comment type="caution">
    <text evidence="8">The sequence shown here is derived from an EMBL/GenBank/DDBJ whole genome shotgun (WGS) entry which is preliminary data.</text>
</comment>
<name>A0AAD5PS83_9CRUS</name>
<dbReference type="PANTHER" id="PTHR14949:SF56">
    <property type="entry name" value="EGF-LIKE-DOMAIN, MULTIPLE 7"/>
    <property type="match status" value="1"/>
</dbReference>
<dbReference type="GO" id="GO:0005576">
    <property type="term" value="C:extracellular region"/>
    <property type="evidence" value="ECO:0007669"/>
    <property type="project" value="InterPro"/>
</dbReference>